<comment type="caution">
    <text evidence="2">The sequence shown here is derived from an EMBL/GenBank/DDBJ whole genome shotgun (WGS) entry which is preliminary data.</text>
</comment>
<reference evidence="2 3" key="1">
    <citation type="journal article" date="2018" name="J. Allergy Clin. Immunol.">
        <title>High-quality assembly of Dermatophagoides pteronyssinus genome and transcriptome reveals a wide range of novel allergens.</title>
        <authorList>
            <person name="Liu X.Y."/>
            <person name="Yang K.Y."/>
            <person name="Wang M.Q."/>
            <person name="Kwok J.S."/>
            <person name="Zeng X."/>
            <person name="Yang Z."/>
            <person name="Xiao X.J."/>
            <person name="Lau C.P."/>
            <person name="Li Y."/>
            <person name="Huang Z.M."/>
            <person name="Ba J.G."/>
            <person name="Yim A.K."/>
            <person name="Ouyang C.Y."/>
            <person name="Ngai S.M."/>
            <person name="Chan T.F."/>
            <person name="Leung E.L."/>
            <person name="Liu L."/>
            <person name="Liu Z.G."/>
            <person name="Tsui S.K."/>
        </authorList>
    </citation>
    <scope>NUCLEOTIDE SEQUENCE [LARGE SCALE GENOMIC DNA]</scope>
    <source>
        <strain evidence="2">Derp</strain>
    </source>
</reference>
<keyword evidence="1" id="KW-1133">Transmembrane helix</keyword>
<keyword evidence="1" id="KW-0472">Membrane</keyword>
<feature type="transmembrane region" description="Helical" evidence="1">
    <location>
        <begin position="21"/>
        <end position="41"/>
    </location>
</feature>
<gene>
    <name evidence="2" type="ORF">DERP_006879</name>
</gene>
<sequence length="63" mass="7484">MNKVKTTRTDIMNKKLTIVYFKIESSSIFISIYNMIIRTMFNNNNSTYLYLVISKIRLQVLTN</sequence>
<evidence type="ECO:0000256" key="1">
    <source>
        <dbReference type="SAM" id="Phobius"/>
    </source>
</evidence>
<keyword evidence="3" id="KW-1185">Reference proteome</keyword>
<evidence type="ECO:0000313" key="3">
    <source>
        <dbReference type="Proteomes" id="UP000887458"/>
    </source>
</evidence>
<evidence type="ECO:0000313" key="2">
    <source>
        <dbReference type="EMBL" id="KAH9413193.1"/>
    </source>
</evidence>
<accession>A0ABQ8ISA2</accession>
<keyword evidence="1" id="KW-0812">Transmembrane</keyword>
<proteinExistence type="predicted"/>
<organism evidence="2 3">
    <name type="scientific">Dermatophagoides pteronyssinus</name>
    <name type="common">European house dust mite</name>
    <dbReference type="NCBI Taxonomy" id="6956"/>
    <lineage>
        <taxon>Eukaryota</taxon>
        <taxon>Metazoa</taxon>
        <taxon>Ecdysozoa</taxon>
        <taxon>Arthropoda</taxon>
        <taxon>Chelicerata</taxon>
        <taxon>Arachnida</taxon>
        <taxon>Acari</taxon>
        <taxon>Acariformes</taxon>
        <taxon>Sarcoptiformes</taxon>
        <taxon>Astigmata</taxon>
        <taxon>Psoroptidia</taxon>
        <taxon>Analgoidea</taxon>
        <taxon>Pyroglyphidae</taxon>
        <taxon>Dermatophagoidinae</taxon>
        <taxon>Dermatophagoides</taxon>
    </lineage>
</organism>
<protein>
    <submittedName>
        <fullName evidence="2">Uncharacterized protein</fullName>
    </submittedName>
</protein>
<dbReference type="Proteomes" id="UP000887458">
    <property type="component" value="Unassembled WGS sequence"/>
</dbReference>
<reference evidence="2 3" key="2">
    <citation type="journal article" date="2022" name="Mol. Biol. Evol.">
        <title>Comparative Genomics Reveals Insights into the Divergent Evolution of Astigmatic Mites and Household Pest Adaptations.</title>
        <authorList>
            <person name="Xiong Q."/>
            <person name="Wan A.T."/>
            <person name="Liu X."/>
            <person name="Fung C.S."/>
            <person name="Xiao X."/>
            <person name="Malainual N."/>
            <person name="Hou J."/>
            <person name="Wang L."/>
            <person name="Wang M."/>
            <person name="Yang K.Y."/>
            <person name="Cui Y."/>
            <person name="Leung E.L."/>
            <person name="Nong W."/>
            <person name="Shin S.K."/>
            <person name="Au S.W."/>
            <person name="Jeong K.Y."/>
            <person name="Chew F.T."/>
            <person name="Hui J.H."/>
            <person name="Leung T.F."/>
            <person name="Tungtrongchitr A."/>
            <person name="Zhong N."/>
            <person name="Liu Z."/>
            <person name="Tsui S.K."/>
        </authorList>
    </citation>
    <scope>NUCLEOTIDE SEQUENCE [LARGE SCALE GENOMIC DNA]</scope>
    <source>
        <strain evidence="2">Derp</strain>
    </source>
</reference>
<dbReference type="EMBL" id="NJHN03000123">
    <property type="protein sequence ID" value="KAH9413193.1"/>
    <property type="molecule type" value="Genomic_DNA"/>
</dbReference>
<name>A0ABQ8ISA2_DERPT</name>